<proteinExistence type="predicted"/>
<protein>
    <recommendedName>
        <fullName evidence="3">Carbohydrate-binding protein</fullName>
    </recommendedName>
</protein>
<reference evidence="1" key="1">
    <citation type="submission" date="2021-04" db="EMBL/GenBank/DDBJ databases">
        <title>Draft genome assembly of strain Phenylobacterium sp. 20VBR1 using MiniION and Illumina platforms.</title>
        <authorList>
            <person name="Thomas F.A."/>
            <person name="Krishnan K.P."/>
            <person name="Sinha R.K."/>
        </authorList>
    </citation>
    <scope>NUCLEOTIDE SEQUENCE</scope>
    <source>
        <strain evidence="1">20VBR1</strain>
    </source>
</reference>
<dbReference type="RefSeq" id="WP_215343368.1">
    <property type="nucleotide sequence ID" value="NZ_JAGSGD010000003.1"/>
</dbReference>
<organism evidence="1 2">
    <name type="scientific">Phenylobacterium glaciei</name>
    <dbReference type="NCBI Taxonomy" id="2803784"/>
    <lineage>
        <taxon>Bacteria</taxon>
        <taxon>Pseudomonadati</taxon>
        <taxon>Pseudomonadota</taxon>
        <taxon>Alphaproteobacteria</taxon>
        <taxon>Caulobacterales</taxon>
        <taxon>Caulobacteraceae</taxon>
        <taxon>Phenylobacterium</taxon>
    </lineage>
</organism>
<gene>
    <name evidence="1" type="ORF">JKL49_20865</name>
</gene>
<dbReference type="AlphaFoldDB" id="A0A941HY95"/>
<evidence type="ECO:0000313" key="2">
    <source>
        <dbReference type="Proteomes" id="UP000622580"/>
    </source>
</evidence>
<sequence length="303" mass="32396">MKIVRPVTITDAVLTSSSVTEPETLWSGATTYGLSAAVYRVIDNVHQRFVSLQAGNLNKIPEALTSSTWWQATGATNRWACFDETVGSLTTRASSIAMTLALPGTERADTLYLAGLAAATCRVQVSDPLAGAVFDRTVSLTDPGGVTDWYAYFLEPVRRDTELVITDLPPGAGSTLTLTLTDTGATVALGVVVAGFSQDIGGTRWGAQLGIRDYSVKADDAFGNQYVLERAFRKKASFAVVIDNRLLDSVIATLTEGRASLRLYIGSGAYASTVVLGFFKDFNVEMSQPPNRSLCSLELESIA</sequence>
<evidence type="ECO:0000313" key="1">
    <source>
        <dbReference type="EMBL" id="MBR7621856.1"/>
    </source>
</evidence>
<dbReference type="Proteomes" id="UP000622580">
    <property type="component" value="Unassembled WGS sequence"/>
</dbReference>
<evidence type="ECO:0008006" key="3">
    <source>
        <dbReference type="Google" id="ProtNLM"/>
    </source>
</evidence>
<keyword evidence="2" id="KW-1185">Reference proteome</keyword>
<comment type="caution">
    <text evidence="1">The sequence shown here is derived from an EMBL/GenBank/DDBJ whole genome shotgun (WGS) entry which is preliminary data.</text>
</comment>
<dbReference type="EMBL" id="JAGSGD010000003">
    <property type="protein sequence ID" value="MBR7621856.1"/>
    <property type="molecule type" value="Genomic_DNA"/>
</dbReference>
<accession>A0A941HY95</accession>
<name>A0A941HY95_9CAUL</name>